<dbReference type="OrthoDB" id="593392at2759"/>
<dbReference type="PANTHER" id="PTHR10894">
    <property type="entry name" value="NUCLEOLAR PROTEIN 5 NUCLEOLAR PROTEIN NOP5 NOP58"/>
    <property type="match status" value="1"/>
</dbReference>
<feature type="region of interest" description="Disordered" evidence="1">
    <location>
        <begin position="109"/>
        <end position="150"/>
    </location>
</feature>
<evidence type="ECO:0000313" key="3">
    <source>
        <dbReference type="Proteomes" id="UP000275267"/>
    </source>
</evidence>
<feature type="compositionally biased region" description="Low complexity" evidence="1">
    <location>
        <begin position="109"/>
        <end position="121"/>
    </location>
</feature>
<organism evidence="2 3">
    <name type="scientific">Panicum miliaceum</name>
    <name type="common">Proso millet</name>
    <name type="synonym">Broomcorn millet</name>
    <dbReference type="NCBI Taxonomy" id="4540"/>
    <lineage>
        <taxon>Eukaryota</taxon>
        <taxon>Viridiplantae</taxon>
        <taxon>Streptophyta</taxon>
        <taxon>Embryophyta</taxon>
        <taxon>Tracheophyta</taxon>
        <taxon>Spermatophyta</taxon>
        <taxon>Magnoliopsida</taxon>
        <taxon>Liliopsida</taxon>
        <taxon>Poales</taxon>
        <taxon>Poaceae</taxon>
        <taxon>PACMAD clade</taxon>
        <taxon>Panicoideae</taxon>
        <taxon>Panicodae</taxon>
        <taxon>Paniceae</taxon>
        <taxon>Panicinae</taxon>
        <taxon>Panicum</taxon>
        <taxon>Panicum sect. Panicum</taxon>
    </lineage>
</organism>
<gene>
    <name evidence="2" type="ORF">C2845_PM11G30830</name>
</gene>
<dbReference type="GO" id="GO:0030515">
    <property type="term" value="F:snoRNA binding"/>
    <property type="evidence" value="ECO:0007669"/>
    <property type="project" value="InterPro"/>
</dbReference>
<name>A0A3L6RSJ7_PANMI</name>
<feature type="region of interest" description="Disordered" evidence="1">
    <location>
        <begin position="1"/>
        <end position="43"/>
    </location>
</feature>
<dbReference type="Proteomes" id="UP000275267">
    <property type="component" value="Unassembled WGS sequence"/>
</dbReference>
<protein>
    <submittedName>
        <fullName evidence="2">Uncharacterized protein</fullName>
    </submittedName>
</protein>
<dbReference type="InterPro" id="IPR045056">
    <property type="entry name" value="Nop56/Nop58"/>
</dbReference>
<sequence length="455" mass="50425">MGGARGWLRDASPASSSSPPSPLTARPLPPRRRPAPGKNSDALRDVLDGEREGAPEVAVQGSAAIDLCSLCGCQPPLPLGAHLLPMAASSPSAPPLACSPSRRLLSRLAAAPPAPSPSRAATRSCLTPLPLPPRHALPPSRARRAAAGRRGCTLQMRGRRNQGEGARDVQRYGIISVLFETPSGFAIFIMPGGDLKRPDAMKDIWSYFGFPDMVEKFVSMCEFREFKHKPSAINDTGLSFELAELIMRWFRPGQKVAVGKPEYKGIIERTLGIPCLFDEIVMEVMWGLQNLMHFLVPQEKLNFRNEDRILMSQGPKMLLNRYGFDVKPEMVNARIIRMACILVNCEFIYEKHSKPLRMAGANLKDLSGINSEDWDLMKLATALKIICYPAERTISEAVIFTQDEVKKFVRDAHKYVGKISKEICLSAYYEIVRARKKSASIHKILENMLPAYEGE</sequence>
<dbReference type="PANTHER" id="PTHR10894:SF35">
    <property type="entry name" value="PROTEIN, PUTATIVE, EXPRESSED-RELATED"/>
    <property type="match status" value="1"/>
</dbReference>
<keyword evidence="3" id="KW-1185">Reference proteome</keyword>
<dbReference type="GO" id="GO:0031428">
    <property type="term" value="C:box C/D methylation guide snoRNP complex"/>
    <property type="evidence" value="ECO:0007669"/>
    <property type="project" value="InterPro"/>
</dbReference>
<dbReference type="AlphaFoldDB" id="A0A3L6RSJ7"/>
<evidence type="ECO:0000313" key="2">
    <source>
        <dbReference type="EMBL" id="RLN08772.1"/>
    </source>
</evidence>
<comment type="caution">
    <text evidence="2">The sequence shown here is derived from an EMBL/GenBank/DDBJ whole genome shotgun (WGS) entry which is preliminary data.</text>
</comment>
<dbReference type="EMBL" id="PQIB02000007">
    <property type="protein sequence ID" value="RLN08772.1"/>
    <property type="molecule type" value="Genomic_DNA"/>
</dbReference>
<dbReference type="STRING" id="4540.A0A3L6RSJ7"/>
<proteinExistence type="predicted"/>
<evidence type="ECO:0000256" key="1">
    <source>
        <dbReference type="SAM" id="MobiDB-lite"/>
    </source>
</evidence>
<dbReference type="GO" id="GO:0032040">
    <property type="term" value="C:small-subunit processome"/>
    <property type="evidence" value="ECO:0007669"/>
    <property type="project" value="InterPro"/>
</dbReference>
<feature type="compositionally biased region" description="Low complexity" evidence="1">
    <location>
        <begin position="11"/>
        <end position="26"/>
    </location>
</feature>
<accession>A0A3L6RSJ7</accession>
<reference evidence="3" key="1">
    <citation type="journal article" date="2019" name="Nat. Commun.">
        <title>The genome of broomcorn millet.</title>
        <authorList>
            <person name="Zou C."/>
            <person name="Miki D."/>
            <person name="Li D."/>
            <person name="Tang Q."/>
            <person name="Xiao L."/>
            <person name="Rajput S."/>
            <person name="Deng P."/>
            <person name="Jia W."/>
            <person name="Huang R."/>
            <person name="Zhang M."/>
            <person name="Sun Y."/>
            <person name="Hu J."/>
            <person name="Fu X."/>
            <person name="Schnable P.S."/>
            <person name="Li F."/>
            <person name="Zhang H."/>
            <person name="Feng B."/>
            <person name="Zhu X."/>
            <person name="Liu R."/>
            <person name="Schnable J.C."/>
            <person name="Zhu J.-K."/>
            <person name="Zhang H."/>
        </authorList>
    </citation>
    <scope>NUCLEOTIDE SEQUENCE [LARGE SCALE GENOMIC DNA]</scope>
</reference>